<organism evidence="1 2">
    <name type="scientific">Methylobacterium nonmethylotrophicum</name>
    <dbReference type="NCBI Taxonomy" id="1141884"/>
    <lineage>
        <taxon>Bacteria</taxon>
        <taxon>Pseudomonadati</taxon>
        <taxon>Pseudomonadota</taxon>
        <taxon>Alphaproteobacteria</taxon>
        <taxon>Hyphomicrobiales</taxon>
        <taxon>Methylobacteriaceae</taxon>
        <taxon>Methylobacterium</taxon>
    </lineage>
</organism>
<dbReference type="RefSeq" id="WP_135420077.1">
    <property type="nucleotide sequence ID" value="NZ_SRLB01000075.1"/>
</dbReference>
<accession>A0A4Z0NCH8</accession>
<evidence type="ECO:0000313" key="1">
    <source>
        <dbReference type="EMBL" id="TGD91677.1"/>
    </source>
</evidence>
<dbReference type="OrthoDB" id="8006043at2"/>
<reference evidence="1 2" key="1">
    <citation type="submission" date="2019-04" db="EMBL/GenBank/DDBJ databases">
        <authorList>
            <person name="Feng G."/>
            <person name="Zhu H."/>
        </authorList>
    </citation>
    <scope>NUCLEOTIDE SEQUENCE [LARGE SCALE GENOMIC DNA]</scope>
    <source>
        <strain evidence="1 2">6HR-1</strain>
    </source>
</reference>
<name>A0A4Z0NCH8_9HYPH</name>
<dbReference type="EMBL" id="SRLB01000075">
    <property type="protein sequence ID" value="TGD91677.1"/>
    <property type="molecule type" value="Genomic_DNA"/>
</dbReference>
<proteinExistence type="predicted"/>
<evidence type="ECO:0000313" key="2">
    <source>
        <dbReference type="Proteomes" id="UP000297535"/>
    </source>
</evidence>
<dbReference type="Proteomes" id="UP000297535">
    <property type="component" value="Unassembled WGS sequence"/>
</dbReference>
<dbReference type="AlphaFoldDB" id="A0A4Z0NCH8"/>
<sequence>MGDKPPVVLAVSRLLKVEAIDSGKTLAVRFEGADGRELAVLVPIASARELRARLFDTIRLVEQAVGKA</sequence>
<comment type="caution">
    <text evidence="1">The sequence shown here is derived from an EMBL/GenBank/DDBJ whole genome shotgun (WGS) entry which is preliminary data.</text>
</comment>
<protein>
    <submittedName>
        <fullName evidence="1">Uncharacterized protein</fullName>
    </submittedName>
</protein>
<keyword evidence="2" id="KW-1185">Reference proteome</keyword>
<gene>
    <name evidence="1" type="ORF">EU555_35600</name>
</gene>